<evidence type="ECO:0000313" key="10">
    <source>
        <dbReference type="EMBL" id="WPL16868.1"/>
    </source>
</evidence>
<evidence type="ECO:0000256" key="6">
    <source>
        <dbReference type="ARBA" id="ARBA00023235"/>
    </source>
</evidence>
<keyword evidence="11" id="KW-1185">Reference proteome</keyword>
<sequence>MPSVEPPVSPVNQDAGGVRYLEIGADHQGQRIDNFLLAHLKGVPRSLIYRIVRSGEVRVNRCRVKPSTRLEAGDSLRLPPLRLNPAAPAAAPTAGLQARLSDAVLYEDEGLILIDKPAGLAVHGGSGLSLGLIEALRAMRPTQSLELVHRLDRETSGCLLISKKTATLRWLHRQLREGQVRKKYQALLVGGLPRERVEVRAPLRKNLLRGGERVVRVDHAEGKAAWTGFLRVEAFAGCTLVNVRLETGRTHQIRVHAAHLGAAVAGDDKYGDATDNQRLSSLGLNRLFLHAAELGFRPHPEADPLVVRAPLPEDLQQVLQRLRHQAGV</sequence>
<keyword evidence="4" id="KW-0698">rRNA processing</keyword>
<dbReference type="InterPro" id="IPR050188">
    <property type="entry name" value="RluA_PseudoU_synthase"/>
</dbReference>
<comment type="similarity">
    <text evidence="3 8">Belongs to the pseudouridine synthase RluA family.</text>
</comment>
<dbReference type="InterPro" id="IPR006145">
    <property type="entry name" value="PsdUridine_synth_RsuA/RluA"/>
</dbReference>
<dbReference type="SUPFAM" id="SSF55120">
    <property type="entry name" value="Pseudouridine synthase"/>
    <property type="match status" value="1"/>
</dbReference>
<dbReference type="EC" id="5.4.99.-" evidence="8"/>
<accession>A0ABZ0S7B8</accession>
<dbReference type="NCBIfam" id="TIGR00005">
    <property type="entry name" value="rluA_subfam"/>
    <property type="match status" value="1"/>
</dbReference>
<proteinExistence type="inferred from homology"/>
<evidence type="ECO:0000259" key="9">
    <source>
        <dbReference type="SMART" id="SM00363"/>
    </source>
</evidence>
<dbReference type="Pfam" id="PF00849">
    <property type="entry name" value="PseudoU_synth_2"/>
    <property type="match status" value="1"/>
</dbReference>
<evidence type="ECO:0000256" key="4">
    <source>
        <dbReference type="ARBA" id="ARBA00022552"/>
    </source>
</evidence>
<dbReference type="CDD" id="cd00165">
    <property type="entry name" value="S4"/>
    <property type="match status" value="1"/>
</dbReference>
<dbReference type="RefSeq" id="WP_328987397.1">
    <property type="nucleotide sequence ID" value="NZ_CP121472.1"/>
</dbReference>
<dbReference type="SMART" id="SM00363">
    <property type="entry name" value="S4"/>
    <property type="match status" value="1"/>
</dbReference>
<dbReference type="GO" id="GO:0160141">
    <property type="term" value="F:23S rRNA pseudouridine(955/2504/2580) synthase activity"/>
    <property type="evidence" value="ECO:0007669"/>
    <property type="project" value="UniProtKB-EC"/>
</dbReference>
<dbReference type="InterPro" id="IPR020103">
    <property type="entry name" value="PsdUridine_synth_cat_dom_sf"/>
</dbReference>
<dbReference type="PANTHER" id="PTHR21600">
    <property type="entry name" value="MITOCHONDRIAL RNA PSEUDOURIDINE SYNTHASE"/>
    <property type="match status" value="1"/>
</dbReference>
<name>A0ABZ0S7B8_9GAMM</name>
<evidence type="ECO:0000313" key="11">
    <source>
        <dbReference type="Proteomes" id="UP001432180"/>
    </source>
</evidence>
<evidence type="ECO:0000256" key="3">
    <source>
        <dbReference type="ARBA" id="ARBA00010876"/>
    </source>
</evidence>
<reference evidence="10 11" key="1">
    <citation type="journal article" date="2023" name="Microorganisms">
        <title>Thiorhodovibrio frisius and Trv. litoralis spp. nov., Two Novel Members from a Clade of Fastidious Purple Sulfur Bacteria That Exhibit Unique Red-Shifted Light-Harvesting Capabilities.</title>
        <authorList>
            <person name="Methner A."/>
            <person name="Kuzyk S.B."/>
            <person name="Petersen J."/>
            <person name="Bauer S."/>
            <person name="Brinkmann H."/>
            <person name="Sichau K."/>
            <person name="Wanner G."/>
            <person name="Wolf J."/>
            <person name="Neumann-Schaal M."/>
            <person name="Henke P."/>
            <person name="Tank M."/>
            <person name="Sproer C."/>
            <person name="Bunk B."/>
            <person name="Overmann J."/>
        </authorList>
    </citation>
    <scope>NUCLEOTIDE SEQUENCE [LARGE SCALE GENOMIC DNA]</scope>
    <source>
        <strain evidence="10 11">DSM 6702</strain>
    </source>
</reference>
<dbReference type="InterPro" id="IPR002942">
    <property type="entry name" value="S4_RNA-bd"/>
</dbReference>
<evidence type="ECO:0000256" key="8">
    <source>
        <dbReference type="RuleBase" id="RU362028"/>
    </source>
</evidence>
<dbReference type="PANTHER" id="PTHR21600:SF92">
    <property type="entry name" value="RIBOSOMAL LARGE SUBUNIT PSEUDOURIDINE SYNTHASE C"/>
    <property type="match status" value="1"/>
</dbReference>
<dbReference type="CDD" id="cd02869">
    <property type="entry name" value="PseudoU_synth_RluA_like"/>
    <property type="match status" value="1"/>
</dbReference>
<gene>
    <name evidence="10" type="primary">rluC</name>
    <name evidence="10" type="ORF">Thiowin_01844</name>
</gene>
<dbReference type="EMBL" id="CP121472">
    <property type="protein sequence ID" value="WPL16868.1"/>
    <property type="molecule type" value="Genomic_DNA"/>
</dbReference>
<organism evidence="10 11">
    <name type="scientific">Thiorhodovibrio winogradskyi</name>
    <dbReference type="NCBI Taxonomy" id="77007"/>
    <lineage>
        <taxon>Bacteria</taxon>
        <taxon>Pseudomonadati</taxon>
        <taxon>Pseudomonadota</taxon>
        <taxon>Gammaproteobacteria</taxon>
        <taxon>Chromatiales</taxon>
        <taxon>Chromatiaceae</taxon>
        <taxon>Thiorhodovibrio</taxon>
    </lineage>
</organism>
<dbReference type="Proteomes" id="UP001432180">
    <property type="component" value="Chromosome"/>
</dbReference>
<evidence type="ECO:0000256" key="7">
    <source>
        <dbReference type="PROSITE-ProRule" id="PRU00182"/>
    </source>
</evidence>
<comment type="catalytic activity">
    <reaction evidence="8">
        <text>a uridine in RNA = a pseudouridine in RNA</text>
        <dbReference type="Rhea" id="RHEA:48348"/>
        <dbReference type="Rhea" id="RHEA-COMP:12068"/>
        <dbReference type="Rhea" id="RHEA-COMP:12069"/>
        <dbReference type="ChEBI" id="CHEBI:65314"/>
        <dbReference type="ChEBI" id="CHEBI:65315"/>
    </reaction>
</comment>
<keyword evidence="5 7" id="KW-0694">RNA-binding</keyword>
<evidence type="ECO:0000256" key="5">
    <source>
        <dbReference type="ARBA" id="ARBA00022884"/>
    </source>
</evidence>
<dbReference type="PROSITE" id="PS50889">
    <property type="entry name" value="S4"/>
    <property type="match status" value="1"/>
</dbReference>
<dbReference type="InterPro" id="IPR006225">
    <property type="entry name" value="PsdUridine_synth_RluC/D"/>
</dbReference>
<dbReference type="InterPro" id="IPR036986">
    <property type="entry name" value="S4_RNA-bd_sf"/>
</dbReference>
<comment type="function">
    <text evidence="2">Responsible for synthesis of pseudouridine from uracil at positions 955, 2504 and 2580 in 23S ribosomal RNA.</text>
</comment>
<dbReference type="PROSITE" id="PS01129">
    <property type="entry name" value="PSI_RLU"/>
    <property type="match status" value="1"/>
</dbReference>
<protein>
    <recommendedName>
        <fullName evidence="8">Pseudouridine synthase</fullName>
        <ecNumber evidence="8">5.4.99.-</ecNumber>
    </recommendedName>
</protein>
<dbReference type="InterPro" id="IPR006224">
    <property type="entry name" value="PsdUridine_synth_RluA-like_CS"/>
</dbReference>
<evidence type="ECO:0000256" key="2">
    <source>
        <dbReference type="ARBA" id="ARBA00002876"/>
    </source>
</evidence>
<feature type="domain" description="RNA-binding S4" evidence="9">
    <location>
        <begin position="30"/>
        <end position="92"/>
    </location>
</feature>
<dbReference type="Pfam" id="PF01479">
    <property type="entry name" value="S4"/>
    <property type="match status" value="1"/>
</dbReference>
<evidence type="ECO:0000256" key="1">
    <source>
        <dbReference type="ARBA" id="ARBA00000381"/>
    </source>
</evidence>
<dbReference type="Gene3D" id="3.30.2350.10">
    <property type="entry name" value="Pseudouridine synthase"/>
    <property type="match status" value="1"/>
</dbReference>
<dbReference type="Gene3D" id="3.10.290.10">
    <property type="entry name" value="RNA-binding S4 domain"/>
    <property type="match status" value="1"/>
</dbReference>
<keyword evidence="6 8" id="KW-0413">Isomerase</keyword>
<comment type="catalytic activity">
    <reaction evidence="1">
        <text>uridine(955/2504/2580) in 23S rRNA = pseudouridine(955/2504/2580) in 23S rRNA</text>
        <dbReference type="Rhea" id="RHEA:42528"/>
        <dbReference type="Rhea" id="RHEA-COMP:10099"/>
        <dbReference type="Rhea" id="RHEA-COMP:10100"/>
        <dbReference type="ChEBI" id="CHEBI:65314"/>
        <dbReference type="ChEBI" id="CHEBI:65315"/>
        <dbReference type="EC" id="5.4.99.24"/>
    </reaction>
</comment>
<dbReference type="SUPFAM" id="SSF55174">
    <property type="entry name" value="Alpha-L RNA-binding motif"/>
    <property type="match status" value="1"/>
</dbReference>